<feature type="coiled-coil region" evidence="1">
    <location>
        <begin position="84"/>
        <end position="125"/>
    </location>
</feature>
<name>A0A8S1LG64_9CILI</name>
<sequence>MHRKLSSLLSQTSCKKTQIMSPNSNTSVDITQLTNLHMQILKMIENNTKDTDIMKIMDTVKILSKGLEKASQSELELGYKDRQLQKAQQLYSELELKFSVLKTKYDDLETQNKNLKTKIDELMHQNQLNYHQYQLQTKLSGDLNHKVTNLEQRLEIILESDFPNESVNIRKTLTDLVKECERQKRELQLKNQEISRLTEQYKSSQQRISKLNQKLELMKKKISIRELENLALDRAEWIQQDDKQNDPTQILIRYQACDNLDFRINALKLEFADIMNDIQEQGTTVFTQKVMQSTQKQIKESIQLVTSQYLSFKDFSEKLNMMLKQLISLQLIENLQDQMQYIEYNFKHVFMCQNTRLWILDAQMGILYSSNNQRVLINKGSFSEVLRFQKPVHKRDYNLLCDNTNHVAMYTNQSLLYPIFNQNQTLSGILEISNSVSDYFSFDEEYYGVILAKFCELLIKNQIKTRLLSVTLKFDSMVQNAFHDFLLSKTQFELYKYIRYWMESILTVSMIAFYFIKNDSFITYKTIGTSWDGMTHKNAITQGRVLDQPIILTKKGIAKQVCDRKKELIVMNMRKSIEFDETIDLDSILPVLIHPIIYDNQVIAVFEVPIKQRNLLKQEKDKIMLGSSTIVGLDQSFEMMAAKLGTTIMNAINILKIQ</sequence>
<organism evidence="2 3">
    <name type="scientific">Paramecium sonneborni</name>
    <dbReference type="NCBI Taxonomy" id="65129"/>
    <lineage>
        <taxon>Eukaryota</taxon>
        <taxon>Sar</taxon>
        <taxon>Alveolata</taxon>
        <taxon>Ciliophora</taxon>
        <taxon>Intramacronucleata</taxon>
        <taxon>Oligohymenophorea</taxon>
        <taxon>Peniculida</taxon>
        <taxon>Parameciidae</taxon>
        <taxon>Paramecium</taxon>
    </lineage>
</organism>
<evidence type="ECO:0000313" key="3">
    <source>
        <dbReference type="Proteomes" id="UP000692954"/>
    </source>
</evidence>
<keyword evidence="3" id="KW-1185">Reference proteome</keyword>
<dbReference type="Proteomes" id="UP000692954">
    <property type="component" value="Unassembled WGS sequence"/>
</dbReference>
<keyword evidence="1" id="KW-0175">Coiled coil</keyword>
<dbReference type="OrthoDB" id="292444at2759"/>
<proteinExistence type="predicted"/>
<gene>
    <name evidence="2" type="ORF">PSON_ATCC_30995.1.T0160056</name>
</gene>
<protein>
    <recommendedName>
        <fullName evidence="4">GAF domain-containing protein</fullName>
    </recommendedName>
</protein>
<evidence type="ECO:0008006" key="4">
    <source>
        <dbReference type="Google" id="ProtNLM"/>
    </source>
</evidence>
<comment type="caution">
    <text evidence="2">The sequence shown here is derived from an EMBL/GenBank/DDBJ whole genome shotgun (WGS) entry which is preliminary data.</text>
</comment>
<dbReference type="EMBL" id="CAJJDN010000016">
    <property type="protein sequence ID" value="CAD8061934.1"/>
    <property type="molecule type" value="Genomic_DNA"/>
</dbReference>
<accession>A0A8S1LG64</accession>
<feature type="coiled-coil region" evidence="1">
    <location>
        <begin position="170"/>
        <end position="221"/>
    </location>
</feature>
<dbReference type="AlphaFoldDB" id="A0A8S1LG64"/>
<reference evidence="2" key="1">
    <citation type="submission" date="2021-01" db="EMBL/GenBank/DDBJ databases">
        <authorList>
            <consortium name="Genoscope - CEA"/>
            <person name="William W."/>
        </authorList>
    </citation>
    <scope>NUCLEOTIDE SEQUENCE</scope>
</reference>
<evidence type="ECO:0000256" key="1">
    <source>
        <dbReference type="SAM" id="Coils"/>
    </source>
</evidence>
<evidence type="ECO:0000313" key="2">
    <source>
        <dbReference type="EMBL" id="CAD8061934.1"/>
    </source>
</evidence>